<feature type="compositionally biased region" description="Gly residues" evidence="1">
    <location>
        <begin position="215"/>
        <end position="227"/>
    </location>
</feature>
<proteinExistence type="predicted"/>
<dbReference type="PROSITE" id="PS51318">
    <property type="entry name" value="TAT"/>
    <property type="match status" value="1"/>
</dbReference>
<dbReference type="GeneID" id="96262177"/>
<feature type="region of interest" description="Disordered" evidence="1">
    <location>
        <begin position="39"/>
        <end position="80"/>
    </location>
</feature>
<feature type="region of interest" description="Disordered" evidence="1">
    <location>
        <begin position="207"/>
        <end position="236"/>
    </location>
</feature>
<feature type="compositionally biased region" description="Low complexity" evidence="1">
    <location>
        <begin position="123"/>
        <end position="132"/>
    </location>
</feature>
<dbReference type="InterPro" id="IPR006311">
    <property type="entry name" value="TAT_signal"/>
</dbReference>
<reference evidence="2 3" key="1">
    <citation type="submission" date="2021-02" db="EMBL/GenBank/DDBJ databases">
        <title>Streptomyces spirodelae sp. nov., isolated from duckweed.</title>
        <authorList>
            <person name="Saimee Y."/>
            <person name="Duangmal K."/>
        </authorList>
    </citation>
    <scope>NUCLEOTIDE SEQUENCE [LARGE SCALE GENOMIC DNA]</scope>
    <source>
        <strain evidence="2 3">DSM 42105</strain>
    </source>
</reference>
<accession>A0ABS3Y2F7</accession>
<dbReference type="RefSeq" id="WP_209213428.1">
    <property type="nucleotide sequence ID" value="NZ_JAFFZM010000018.1"/>
</dbReference>
<feature type="compositionally biased region" description="Polar residues" evidence="1">
    <location>
        <begin position="149"/>
        <end position="158"/>
    </location>
</feature>
<dbReference type="Proteomes" id="UP000721954">
    <property type="component" value="Unassembled WGS sequence"/>
</dbReference>
<name>A0ABS3Y2F7_9ACTN</name>
<sequence length="236" mass="23928">MSLTPSPAAARPRRRSILTGALGATSAGFALPLVAACSDEEPTASADAERADATRRLRGSAARDSEQLLARYDGTAKVHPALAARLRPLRDEVARHVRVLRGSESSTRAPSSKPPSPRDPRSPSRTPGPTRSGQPGGGTSPSAQPPSPDTESVPRTQQAALAALAKAERRLAAARTKSLGDAPAEVARLLASVAACGSAHGYLLDEHGKKATGENGTGDGNGAGGGSPSRQGAVDG</sequence>
<evidence type="ECO:0000313" key="3">
    <source>
        <dbReference type="Proteomes" id="UP000721954"/>
    </source>
</evidence>
<evidence type="ECO:0008006" key="4">
    <source>
        <dbReference type="Google" id="ProtNLM"/>
    </source>
</evidence>
<evidence type="ECO:0000313" key="2">
    <source>
        <dbReference type="EMBL" id="MBO8201823.1"/>
    </source>
</evidence>
<gene>
    <name evidence="2" type="ORF">JW613_26500</name>
</gene>
<protein>
    <recommendedName>
        <fullName evidence="4">Lipoprotein</fullName>
    </recommendedName>
</protein>
<comment type="caution">
    <text evidence="2">The sequence shown here is derived from an EMBL/GenBank/DDBJ whole genome shotgun (WGS) entry which is preliminary data.</text>
</comment>
<evidence type="ECO:0000256" key="1">
    <source>
        <dbReference type="SAM" id="MobiDB-lite"/>
    </source>
</evidence>
<dbReference type="EMBL" id="JAFFZM010000018">
    <property type="protein sequence ID" value="MBO8201823.1"/>
    <property type="molecule type" value="Genomic_DNA"/>
</dbReference>
<organism evidence="2 3">
    <name type="scientific">Streptomyces smyrnaeus</name>
    <dbReference type="NCBI Taxonomy" id="1387713"/>
    <lineage>
        <taxon>Bacteria</taxon>
        <taxon>Bacillati</taxon>
        <taxon>Actinomycetota</taxon>
        <taxon>Actinomycetes</taxon>
        <taxon>Kitasatosporales</taxon>
        <taxon>Streptomycetaceae</taxon>
        <taxon>Streptomyces</taxon>
    </lineage>
</organism>
<feature type="compositionally biased region" description="Basic and acidic residues" evidence="1">
    <location>
        <begin position="47"/>
        <end position="66"/>
    </location>
</feature>
<keyword evidence="3" id="KW-1185">Reference proteome</keyword>
<feature type="region of interest" description="Disordered" evidence="1">
    <location>
        <begin position="97"/>
        <end position="159"/>
    </location>
</feature>